<feature type="compositionally biased region" description="Polar residues" evidence="1">
    <location>
        <begin position="28"/>
        <end position="41"/>
    </location>
</feature>
<geneLocation type="plasmid" evidence="3 4">
    <name>plas1</name>
</geneLocation>
<accession>A0A6G9D4A8</accession>
<keyword evidence="2" id="KW-0732">Signal</keyword>
<dbReference type="PROSITE" id="PS51257">
    <property type="entry name" value="PROKAR_LIPOPROTEIN"/>
    <property type="match status" value="1"/>
</dbReference>
<feature type="signal peptide" evidence="2">
    <location>
        <begin position="1"/>
        <end position="30"/>
    </location>
</feature>
<proteinExistence type="predicted"/>
<reference evidence="3 4" key="1">
    <citation type="submission" date="2020-03" db="EMBL/GenBank/DDBJ databases">
        <title>Screen low temperature-resistant strains for efficient degradation of petroleum hydrocarbons under the low temperature.</title>
        <authorList>
            <person name="Wang Y."/>
            <person name="Chen J."/>
        </authorList>
    </citation>
    <scope>NUCLEOTIDE SEQUENCE [LARGE SCALE GENOMIC DNA]</scope>
    <source>
        <strain evidence="3 4">KB1</strain>
        <plasmid evidence="3 4">plas1</plasmid>
    </source>
</reference>
<feature type="region of interest" description="Disordered" evidence="1">
    <location>
        <begin position="28"/>
        <end position="54"/>
    </location>
</feature>
<keyword evidence="3" id="KW-0614">Plasmid</keyword>
<evidence type="ECO:0000256" key="1">
    <source>
        <dbReference type="SAM" id="MobiDB-lite"/>
    </source>
</evidence>
<evidence type="ECO:0000256" key="2">
    <source>
        <dbReference type="SAM" id="SignalP"/>
    </source>
</evidence>
<name>A0A6G9D4A8_RHOER</name>
<evidence type="ECO:0008006" key="5">
    <source>
        <dbReference type="Google" id="ProtNLM"/>
    </source>
</evidence>
<dbReference type="AlphaFoldDB" id="A0A6G9D4A8"/>
<dbReference type="EMBL" id="CP050125">
    <property type="protein sequence ID" value="QIP43900.1"/>
    <property type="molecule type" value="Genomic_DNA"/>
</dbReference>
<evidence type="ECO:0000313" key="4">
    <source>
        <dbReference type="Proteomes" id="UP000502345"/>
    </source>
</evidence>
<evidence type="ECO:0000313" key="3">
    <source>
        <dbReference type="EMBL" id="QIP43900.1"/>
    </source>
</evidence>
<dbReference type="RefSeq" id="WP_166503038.1">
    <property type="nucleotide sequence ID" value="NZ_CP050125.1"/>
</dbReference>
<protein>
    <recommendedName>
        <fullName evidence="5">Lipoprotein</fullName>
    </recommendedName>
</protein>
<feature type="chain" id="PRO_5026299896" description="Lipoprotein" evidence="2">
    <location>
        <begin position="31"/>
        <end position="208"/>
    </location>
</feature>
<dbReference type="Proteomes" id="UP000502345">
    <property type="component" value="Plasmid plas1"/>
</dbReference>
<gene>
    <name evidence="3" type="ORF">G9444_6657</name>
</gene>
<organism evidence="3 4">
    <name type="scientific">Rhodococcus erythropolis</name>
    <name type="common">Arthrobacter picolinophilus</name>
    <dbReference type="NCBI Taxonomy" id="1833"/>
    <lineage>
        <taxon>Bacteria</taxon>
        <taxon>Bacillati</taxon>
        <taxon>Actinomycetota</taxon>
        <taxon>Actinomycetes</taxon>
        <taxon>Mycobacteriales</taxon>
        <taxon>Nocardiaceae</taxon>
        <taxon>Rhodococcus</taxon>
        <taxon>Rhodococcus erythropolis group</taxon>
    </lineage>
</organism>
<sequence>MAHNRIRRTTAAAVAAVALLAGVAACSSNSDEPNVTLTATGNPAFDGPDGKTEAKTPAEQARSQAIAKVNEFYAALGSIEADPTASVDAISGVAGDPVLNDRVGDIMLRRSQGITSTGAISVIKSSVTDLSAPVDDQGKPRAEAAWVHVQACTDISGWNAVFPDGSSAMKPDRGQFESTNITVRNPAWPDSNGWRVTSQTVEKVQSCD</sequence>